<dbReference type="InterPro" id="IPR011989">
    <property type="entry name" value="ARM-like"/>
</dbReference>
<evidence type="ECO:0000259" key="5">
    <source>
        <dbReference type="Pfam" id="PF25767"/>
    </source>
</evidence>
<dbReference type="InterPro" id="IPR058033">
    <property type="entry name" value="ARM_TBCD_2nd"/>
</dbReference>
<dbReference type="Proteomes" id="UP001367676">
    <property type="component" value="Unassembled WGS sequence"/>
</dbReference>
<dbReference type="InterPro" id="IPR022577">
    <property type="entry name" value="TBCD_C"/>
</dbReference>
<dbReference type="GO" id="GO:0005096">
    <property type="term" value="F:GTPase activator activity"/>
    <property type="evidence" value="ECO:0007669"/>
    <property type="project" value="InterPro"/>
</dbReference>
<dbReference type="PANTHER" id="PTHR12658:SF0">
    <property type="entry name" value="TUBULIN-SPECIFIC CHAPERONE D"/>
    <property type="match status" value="1"/>
</dbReference>
<comment type="similarity">
    <text evidence="1">Belongs to the TBCD family.</text>
</comment>
<evidence type="ECO:0000313" key="7">
    <source>
        <dbReference type="Proteomes" id="UP001367676"/>
    </source>
</evidence>
<dbReference type="GO" id="GO:0048487">
    <property type="term" value="F:beta-tubulin binding"/>
    <property type="evidence" value="ECO:0007669"/>
    <property type="project" value="InterPro"/>
</dbReference>
<feature type="domain" description="Tubulin-folding cofactor D ARM repeats" evidence="5">
    <location>
        <begin position="273"/>
        <end position="513"/>
    </location>
</feature>
<dbReference type="Gene3D" id="1.25.10.10">
    <property type="entry name" value="Leucine-rich Repeat Variant"/>
    <property type="match status" value="2"/>
</dbReference>
<dbReference type="GO" id="GO:0034333">
    <property type="term" value="P:adherens junction assembly"/>
    <property type="evidence" value="ECO:0007669"/>
    <property type="project" value="TreeGrafter"/>
</dbReference>
<sequence length="1160" mass="131667">MDEDANSENLGVNCTFEHFAETQSVNEVLDDVINVYGSEHTSEVAHEKLKRILNQYIDQSHLLDPYIEQFLNKLIAYIKNPEISLAVKQEVFRYMFLFVNVRGYKVIVRLLPHEVCDLEPALKLLEQQSSTEDLKWETRYCLLLWLSIIVMIPFDMSRLDPSNVQETTASRILACCKRSLMTTDKSRDAAAFLCARFVTRTDIKHVYLNNVIQWACDELITENRSLSWKKFGPLMALASILKHGKREDLRPYTETVFKCIVSSRCLEDTYRLSRKFAIKIVQRIGLCYLRVKVASWRYQRGCRSLALSLSADNNFELTSAPLNEFQEKGDILIDDFEDIPPIVEEVVGQLLKALRDEDITTRWSSAKGIGRVTDRLSAEFCDEIVQNILKLFSPRESCCAWNGACLALAELGRRGLLLPNHLPKVVDVLLKALVYEEKHGIVSAGSYVRDSACYTCWSLARAYDPEVLKPFVNEIAGGLLIVSSFDREMNCRKAASAAFQEHVGRQGTFPHGIDILTVADYFAVSVRRTAFLNVSTQIAKYPEYTRQMIDHLIDFKVGYWDPEIRDLTSKALFNLVSFDADHVLSRLENIIEHLYSINLNLRHGSILCLGEIIHASYIVKKGLISYDSKIISEIKQLIPELQAKNMFRGVGGDLMKEVSCFLIMKCSLGRFPVDDKTVACWKSLIDDCLPYENEKVRNAAATALSALIERHYVVNGKPDEEICGPVILKCKSEVMSASSESIRIGYAIALGLLPKCVLEKHLNEIIQGLLFCATKREVCSKWVYARKAAIESLILIWKTFFTENKETLKINPALIVDSFLENLSDYTVDRRGDIGSFVRESAMKGLQVIITNTCLVDKSLLPPYLIEDVVIGIAKQALDKISRIRITASHVFSDVLLSDLPQFENLEEIRCIFPKTEANINWSRESDTFPLFARLLNYPKFTRPLLAAFIRCVGSVTESLAKYSTTALIDHLKSKSLEELAEMCNVIVEEFKANIKDEKSTKAIFTFLERMFACSIFKPILENPESSFAMDIYLLLRDEVTKTKDSDKLTVSVEIFCQLLQVGGKVTKNALSTLCRLLCHRMIWFRKTVALKLTEAMMMYADVCGLSEESEEQVMKILTEFDWENTPVDEIRQKRNELCALFDVPVPKLISAAGQCSSPN</sequence>
<proteinExistence type="inferred from homology"/>
<evidence type="ECO:0000256" key="2">
    <source>
        <dbReference type="ARBA" id="ARBA00015003"/>
    </source>
</evidence>
<dbReference type="GO" id="GO:0000226">
    <property type="term" value="P:microtubule cytoskeleton organization"/>
    <property type="evidence" value="ECO:0007669"/>
    <property type="project" value="TreeGrafter"/>
</dbReference>
<keyword evidence="7" id="KW-1185">Reference proteome</keyword>
<evidence type="ECO:0000256" key="3">
    <source>
        <dbReference type="ARBA" id="ARBA00023186"/>
    </source>
</evidence>
<dbReference type="GO" id="GO:0016328">
    <property type="term" value="C:lateral plasma membrane"/>
    <property type="evidence" value="ECO:0007669"/>
    <property type="project" value="TreeGrafter"/>
</dbReference>
<protein>
    <recommendedName>
        <fullName evidence="2">Tubulin-specific chaperone D</fullName>
    </recommendedName>
</protein>
<dbReference type="GO" id="GO:0007021">
    <property type="term" value="P:tubulin complex assembly"/>
    <property type="evidence" value="ECO:0007669"/>
    <property type="project" value="InterPro"/>
</dbReference>
<dbReference type="PANTHER" id="PTHR12658">
    <property type="entry name" value="BETA-TUBULIN COFACTOR D"/>
    <property type="match status" value="1"/>
</dbReference>
<dbReference type="Pfam" id="PF23579">
    <property type="entry name" value="ARM_TBCD"/>
    <property type="match status" value="1"/>
</dbReference>
<dbReference type="SUPFAM" id="SSF48371">
    <property type="entry name" value="ARM repeat"/>
    <property type="match status" value="2"/>
</dbReference>
<dbReference type="Pfam" id="PF25767">
    <property type="entry name" value="ARM_TBCD_2nd"/>
    <property type="match status" value="1"/>
</dbReference>
<dbReference type="InterPro" id="IPR016024">
    <property type="entry name" value="ARM-type_fold"/>
</dbReference>
<evidence type="ECO:0000259" key="4">
    <source>
        <dbReference type="Pfam" id="PF12612"/>
    </source>
</evidence>
<gene>
    <name evidence="6" type="ORF">V9T40_008842</name>
</gene>
<accession>A0AAN9Y6Z7</accession>
<reference evidence="6 7" key="1">
    <citation type="submission" date="2024-03" db="EMBL/GenBank/DDBJ databases">
        <title>Adaptation during the transition from Ophiocordyceps entomopathogen to insect associate is accompanied by gene loss and intensified selection.</title>
        <authorList>
            <person name="Ward C.M."/>
            <person name="Onetto C.A."/>
            <person name="Borneman A.R."/>
        </authorList>
    </citation>
    <scope>NUCLEOTIDE SEQUENCE [LARGE SCALE GENOMIC DNA]</scope>
    <source>
        <strain evidence="6">AWRI1</strain>
        <tissue evidence="6">Single Adult Female</tissue>
    </source>
</reference>
<dbReference type="AlphaFoldDB" id="A0AAN9Y6Z7"/>
<dbReference type="GO" id="GO:0007023">
    <property type="term" value="P:post-chaperonin tubulin folding pathway"/>
    <property type="evidence" value="ECO:0007669"/>
    <property type="project" value="InterPro"/>
</dbReference>
<organism evidence="6 7">
    <name type="scientific">Parthenolecanium corni</name>
    <dbReference type="NCBI Taxonomy" id="536013"/>
    <lineage>
        <taxon>Eukaryota</taxon>
        <taxon>Metazoa</taxon>
        <taxon>Ecdysozoa</taxon>
        <taxon>Arthropoda</taxon>
        <taxon>Hexapoda</taxon>
        <taxon>Insecta</taxon>
        <taxon>Pterygota</taxon>
        <taxon>Neoptera</taxon>
        <taxon>Paraneoptera</taxon>
        <taxon>Hemiptera</taxon>
        <taxon>Sternorrhyncha</taxon>
        <taxon>Coccoidea</taxon>
        <taxon>Coccidae</taxon>
        <taxon>Parthenolecanium</taxon>
    </lineage>
</organism>
<name>A0AAN9Y6Z7_9HEMI</name>
<evidence type="ECO:0000313" key="6">
    <source>
        <dbReference type="EMBL" id="KAK7601401.1"/>
    </source>
</evidence>
<comment type="caution">
    <text evidence="6">The sequence shown here is derived from an EMBL/GenBank/DDBJ whole genome shotgun (WGS) entry which is preliminary data.</text>
</comment>
<feature type="domain" description="Tubulin-folding cofactor D C-terminal" evidence="4">
    <location>
        <begin position="868"/>
        <end position="1048"/>
    </location>
</feature>
<dbReference type="GO" id="GO:0070830">
    <property type="term" value="P:bicellular tight junction assembly"/>
    <property type="evidence" value="ECO:0007669"/>
    <property type="project" value="TreeGrafter"/>
</dbReference>
<evidence type="ECO:0000256" key="1">
    <source>
        <dbReference type="ARBA" id="ARBA00006853"/>
    </source>
</evidence>
<dbReference type="EMBL" id="JBBCAQ010000010">
    <property type="protein sequence ID" value="KAK7601401.1"/>
    <property type="molecule type" value="Genomic_DNA"/>
</dbReference>
<dbReference type="InterPro" id="IPR033162">
    <property type="entry name" value="TBCD"/>
</dbReference>
<keyword evidence="3" id="KW-0143">Chaperone</keyword>
<dbReference type="Pfam" id="PF12612">
    <property type="entry name" value="TFCD_C"/>
    <property type="match status" value="1"/>
</dbReference>